<organism evidence="1 2">
    <name type="scientific">Pipistrellus kuhlii</name>
    <name type="common">Kuhl's pipistrelle</name>
    <dbReference type="NCBI Taxonomy" id="59472"/>
    <lineage>
        <taxon>Eukaryota</taxon>
        <taxon>Metazoa</taxon>
        <taxon>Chordata</taxon>
        <taxon>Craniata</taxon>
        <taxon>Vertebrata</taxon>
        <taxon>Euteleostomi</taxon>
        <taxon>Mammalia</taxon>
        <taxon>Eutheria</taxon>
        <taxon>Laurasiatheria</taxon>
        <taxon>Chiroptera</taxon>
        <taxon>Yangochiroptera</taxon>
        <taxon>Vespertilionidae</taxon>
        <taxon>Pipistrellus</taxon>
    </lineage>
</organism>
<dbReference type="AlphaFoldDB" id="A0A7J8A7K6"/>
<comment type="caution">
    <text evidence="1">The sequence shown here is derived from an EMBL/GenBank/DDBJ whole genome shotgun (WGS) entry which is preliminary data.</text>
</comment>
<name>A0A7J8A7K6_PIPKU</name>
<protein>
    <submittedName>
        <fullName evidence="1">Uncharacterized protein</fullName>
    </submittedName>
</protein>
<sequence>MGFQGGACSFSFRQPRPMRVLQCSLLAPLRERCPRFSPAAKQSMLSHNEPGIGVQFSWKWSWRWRSEQSGAPVSFPSGQSHGTADRPFSVHSVRASGTSFCLSLGFCLTAQLRTAEPESPGSGLKLGFRAVGDPAQSEFYLLTAWERPPGTRPPSSPAPSSLCSASPYLGLFQLLHASFWFSPCFSL</sequence>
<keyword evidence="2" id="KW-1185">Reference proteome</keyword>
<dbReference type="EMBL" id="JACAGB010000002">
    <property type="protein sequence ID" value="KAF6382557.1"/>
    <property type="molecule type" value="Genomic_DNA"/>
</dbReference>
<gene>
    <name evidence="1" type="ORF">mPipKuh1_008919</name>
</gene>
<proteinExistence type="predicted"/>
<dbReference type="Proteomes" id="UP000558488">
    <property type="component" value="Unassembled WGS sequence"/>
</dbReference>
<evidence type="ECO:0000313" key="2">
    <source>
        <dbReference type="Proteomes" id="UP000558488"/>
    </source>
</evidence>
<reference evidence="1 2" key="1">
    <citation type="journal article" date="2020" name="Nature">
        <title>Six reference-quality genomes reveal evolution of bat adaptations.</title>
        <authorList>
            <person name="Jebb D."/>
            <person name="Huang Z."/>
            <person name="Pippel M."/>
            <person name="Hughes G.M."/>
            <person name="Lavrichenko K."/>
            <person name="Devanna P."/>
            <person name="Winkler S."/>
            <person name="Jermiin L.S."/>
            <person name="Skirmuntt E.C."/>
            <person name="Katzourakis A."/>
            <person name="Burkitt-Gray L."/>
            <person name="Ray D.A."/>
            <person name="Sullivan K.A.M."/>
            <person name="Roscito J.G."/>
            <person name="Kirilenko B.M."/>
            <person name="Davalos L.M."/>
            <person name="Corthals A.P."/>
            <person name="Power M.L."/>
            <person name="Jones G."/>
            <person name="Ransome R.D."/>
            <person name="Dechmann D.K.N."/>
            <person name="Locatelli A.G."/>
            <person name="Puechmaille S.J."/>
            <person name="Fedrigo O."/>
            <person name="Jarvis E.D."/>
            <person name="Hiller M."/>
            <person name="Vernes S.C."/>
            <person name="Myers E.W."/>
            <person name="Teeling E.C."/>
        </authorList>
    </citation>
    <scope>NUCLEOTIDE SEQUENCE [LARGE SCALE GENOMIC DNA]</scope>
    <source>
        <strain evidence="1">MPipKuh1</strain>
        <tissue evidence="1">Flight muscle</tissue>
    </source>
</reference>
<evidence type="ECO:0000313" key="1">
    <source>
        <dbReference type="EMBL" id="KAF6382557.1"/>
    </source>
</evidence>
<accession>A0A7J8A7K6</accession>